<dbReference type="Proteomes" id="UP000604475">
    <property type="component" value="Unassembled WGS sequence"/>
</dbReference>
<dbReference type="InterPro" id="IPR037079">
    <property type="entry name" value="AF2212/PG0164-like_sf"/>
</dbReference>
<name>A0A937RN08_9ACTN</name>
<dbReference type="RefSeq" id="WP_203007652.1">
    <property type="nucleotide sequence ID" value="NZ_JADWYW010000893.1"/>
</dbReference>
<dbReference type="SUPFAM" id="SSF141694">
    <property type="entry name" value="AF2212/PG0164-like"/>
    <property type="match status" value="1"/>
</dbReference>
<reference evidence="2" key="1">
    <citation type="submission" date="2020-12" db="EMBL/GenBank/DDBJ databases">
        <title>Genomic characterization of non-nitrogen-fixing Frankia strains.</title>
        <authorList>
            <person name="Carlos-Shanley C."/>
            <person name="Guerra T."/>
            <person name="Hahn D."/>
        </authorList>
    </citation>
    <scope>NUCLEOTIDE SEQUENCE</scope>
    <source>
        <strain evidence="2">CN6</strain>
    </source>
</reference>
<dbReference type="InterPro" id="IPR015018">
    <property type="entry name" value="DUF1905"/>
</dbReference>
<dbReference type="EMBL" id="JAEACQ010000287">
    <property type="protein sequence ID" value="MBL7631870.1"/>
    <property type="molecule type" value="Genomic_DNA"/>
</dbReference>
<evidence type="ECO:0000313" key="3">
    <source>
        <dbReference type="Proteomes" id="UP000604475"/>
    </source>
</evidence>
<comment type="caution">
    <text evidence="2">The sequence shown here is derived from an EMBL/GenBank/DDBJ whole genome shotgun (WGS) entry which is preliminary data.</text>
</comment>
<accession>A0A937RN08</accession>
<protein>
    <submittedName>
        <fullName evidence="2">DUF1905 domain-containing protein</fullName>
    </submittedName>
</protein>
<dbReference type="Gene3D" id="2.40.30.100">
    <property type="entry name" value="AF2212/PG0164-like"/>
    <property type="match status" value="1"/>
</dbReference>
<organism evidence="2 3">
    <name type="scientific">Frankia nepalensis</name>
    <dbReference type="NCBI Taxonomy" id="1836974"/>
    <lineage>
        <taxon>Bacteria</taxon>
        <taxon>Bacillati</taxon>
        <taxon>Actinomycetota</taxon>
        <taxon>Actinomycetes</taxon>
        <taxon>Frankiales</taxon>
        <taxon>Frankiaceae</taxon>
        <taxon>Frankia</taxon>
    </lineage>
</organism>
<evidence type="ECO:0000313" key="2">
    <source>
        <dbReference type="EMBL" id="MBL7631870.1"/>
    </source>
</evidence>
<keyword evidence="3" id="KW-1185">Reference proteome</keyword>
<feature type="region of interest" description="Disordered" evidence="1">
    <location>
        <begin position="1"/>
        <end position="22"/>
    </location>
</feature>
<dbReference type="AlphaFoldDB" id="A0A937RN08"/>
<sequence length="112" mass="11909">MGPTRGSGRTAGNVGGGWDSRPAATFESELARYPRTGGWVFAPVPDDHAPDTAGAFGRVPVIVTVDGRTWPTGVWRDRKAGWLLAVRPASARARTMATVTWSSSRSTTPGRD</sequence>
<proteinExistence type="predicted"/>
<dbReference type="Pfam" id="PF08922">
    <property type="entry name" value="DUF1905"/>
    <property type="match status" value="1"/>
</dbReference>
<gene>
    <name evidence="2" type="ORF">I7412_32865</name>
</gene>
<evidence type="ECO:0000256" key="1">
    <source>
        <dbReference type="SAM" id="MobiDB-lite"/>
    </source>
</evidence>